<evidence type="ECO:0000256" key="7">
    <source>
        <dbReference type="ARBA" id="ARBA00005964"/>
    </source>
</evidence>
<evidence type="ECO:0000256" key="15">
    <source>
        <dbReference type="ARBA" id="ARBA00022837"/>
    </source>
</evidence>
<evidence type="ECO:0000256" key="12">
    <source>
        <dbReference type="ARBA" id="ARBA00022553"/>
    </source>
</evidence>
<dbReference type="FunFam" id="3.30.540.10:FF:000005">
    <property type="entry name" value="Fructose-1,6-bisphosphatase isozyme 2"/>
    <property type="match status" value="1"/>
</dbReference>
<evidence type="ECO:0000256" key="4">
    <source>
        <dbReference type="ARBA" id="ARBA00004216"/>
    </source>
</evidence>
<dbReference type="PIRSF" id="PIRSF000904">
    <property type="entry name" value="FBPtase_SBPase"/>
    <property type="match status" value="1"/>
</dbReference>
<evidence type="ECO:0000259" key="28">
    <source>
        <dbReference type="Pfam" id="PF00135"/>
    </source>
</evidence>
<dbReference type="PROSITE" id="PS00124">
    <property type="entry name" value="FBPASE"/>
    <property type="match status" value="1"/>
</dbReference>
<evidence type="ECO:0000313" key="30">
    <source>
        <dbReference type="EMBL" id="OXU27341.1"/>
    </source>
</evidence>
<comment type="subunit">
    <text evidence="23">Homotetramer. Interacts with ALDOA; the interaction blocks inhibition by physiological concentrations of AMP and reduces inhibition by Ca(2+). Interacts with alpha-actinin and F-actin.</text>
</comment>
<evidence type="ECO:0000256" key="22">
    <source>
        <dbReference type="ARBA" id="ARBA00037516"/>
    </source>
</evidence>
<accession>A0A232F912</accession>
<dbReference type="GO" id="GO:0046872">
    <property type="term" value="F:metal ion binding"/>
    <property type="evidence" value="ECO:0007669"/>
    <property type="project" value="UniProtKB-KW"/>
</dbReference>
<comment type="pathway">
    <text evidence="6">Carbohydrate biosynthesis; gluconeogenesis.</text>
</comment>
<keyword evidence="19" id="KW-0325">Glycoprotein</keyword>
<dbReference type="GO" id="GO:0006000">
    <property type="term" value="P:fructose metabolic process"/>
    <property type="evidence" value="ECO:0007669"/>
    <property type="project" value="TreeGrafter"/>
</dbReference>
<dbReference type="FunFam" id="3.40.190.80:FF:000001">
    <property type="entry name" value="Fructose-1,6-bisphosphatase class 1"/>
    <property type="match status" value="1"/>
</dbReference>
<keyword evidence="18" id="KW-1015">Disulfide bond</keyword>
<dbReference type="PROSITE" id="PS00941">
    <property type="entry name" value="CARBOXYLESTERASE_B_2"/>
    <property type="match status" value="1"/>
</dbReference>
<dbReference type="Pfam" id="PF00135">
    <property type="entry name" value="COesterase"/>
    <property type="match status" value="1"/>
</dbReference>
<keyword evidence="14 27" id="KW-0378">Hydrolase</keyword>
<evidence type="ECO:0000256" key="2">
    <source>
        <dbReference type="ARBA" id="ARBA00001946"/>
    </source>
</evidence>
<comment type="similarity">
    <text evidence="7">Belongs to the type-B carboxylesterase/lipase family.</text>
</comment>
<evidence type="ECO:0000256" key="6">
    <source>
        <dbReference type="ARBA" id="ARBA00004742"/>
    </source>
</evidence>
<evidence type="ECO:0000256" key="5">
    <source>
        <dbReference type="ARBA" id="ARBA00004282"/>
    </source>
</evidence>
<dbReference type="GO" id="GO:0070161">
    <property type="term" value="C:anchoring junction"/>
    <property type="evidence" value="ECO:0007669"/>
    <property type="project" value="UniProtKB-SubCell"/>
</dbReference>
<evidence type="ECO:0000256" key="27">
    <source>
        <dbReference type="RuleBase" id="RU000508"/>
    </source>
</evidence>
<evidence type="ECO:0000256" key="17">
    <source>
        <dbReference type="ARBA" id="ARBA00022949"/>
    </source>
</evidence>
<dbReference type="InterPro" id="IPR002018">
    <property type="entry name" value="CarbesteraseB"/>
</dbReference>
<dbReference type="EMBL" id="NNAY01000622">
    <property type="protein sequence ID" value="OXU27341.1"/>
    <property type="molecule type" value="Genomic_DNA"/>
</dbReference>
<dbReference type="PANTHER" id="PTHR11556:SF1">
    <property type="entry name" value="FRUCTOSE-BISPHOSPHATASE"/>
    <property type="match status" value="1"/>
</dbReference>
<dbReference type="Pfam" id="PF00316">
    <property type="entry name" value="FBPase"/>
    <property type="match status" value="1"/>
</dbReference>
<keyword evidence="17" id="KW-0965">Cell junction</keyword>
<dbReference type="InterPro" id="IPR020548">
    <property type="entry name" value="Fructose_bisphosphatase_AS"/>
</dbReference>
<proteinExistence type="inferred from homology"/>
<dbReference type="InterPro" id="IPR019819">
    <property type="entry name" value="Carboxylesterase_B_CS"/>
</dbReference>
<dbReference type="Proteomes" id="UP000215335">
    <property type="component" value="Unassembled WGS sequence"/>
</dbReference>
<dbReference type="STRING" id="543379.A0A232F912"/>
<dbReference type="NCBIfam" id="NF006778">
    <property type="entry name" value="PRK09293.1-1"/>
    <property type="match status" value="1"/>
</dbReference>
<organism evidence="30 31">
    <name type="scientific">Trichomalopsis sarcophagae</name>
    <dbReference type="NCBI Taxonomy" id="543379"/>
    <lineage>
        <taxon>Eukaryota</taxon>
        <taxon>Metazoa</taxon>
        <taxon>Ecdysozoa</taxon>
        <taxon>Arthropoda</taxon>
        <taxon>Hexapoda</taxon>
        <taxon>Insecta</taxon>
        <taxon>Pterygota</taxon>
        <taxon>Neoptera</taxon>
        <taxon>Endopterygota</taxon>
        <taxon>Hymenoptera</taxon>
        <taxon>Apocrita</taxon>
        <taxon>Proctotrupomorpha</taxon>
        <taxon>Chalcidoidea</taxon>
        <taxon>Pteromalidae</taxon>
        <taxon>Pteromalinae</taxon>
        <taxon>Trichomalopsis</taxon>
    </lineage>
</organism>
<dbReference type="GO" id="GO:0042132">
    <property type="term" value="F:fructose 1,6-bisphosphate 1-phosphatase activity"/>
    <property type="evidence" value="ECO:0007669"/>
    <property type="project" value="UniProtKB-EC"/>
</dbReference>
<dbReference type="GO" id="GO:0052689">
    <property type="term" value="F:carboxylic ester hydrolase activity"/>
    <property type="evidence" value="ECO:0007669"/>
    <property type="project" value="UniProtKB-KW"/>
</dbReference>
<sequence>MSSKGHTFDSNCMTLTRFVLEEQRKVPSATGDLTQLLNSIQTAVKAVSSAVRKAGIANMYGIAGTTNVQGEEVKKLDILSNELFINMLTSSFTTCLLVSEENPSAIEVKTENHGKYIVCFDPLDGSSNIDCLVSVGSIFGIYKKLDNSKPPSVSDALQQGKNLVAAGYALYGSATMMVLSIGQGVNGFTYDPAIGEFILTEKNMKIPSRGKIYSINEGNERTWDKAIKEYVDLKKNPSSGKPYGARYVGSMVADVHRTIKYGGIFMYPATKDNPNGKLRLLYECIPMAYIIKEAGGLASNGEINILDIVPKDIHQRSPIYLGSTEDVEDVINCIKRHNGPIRGQILETVRLKHKYAAYTAIPYAEAPIGSLRFKPPVMKQKWTNTLDAINQGNACTQPKFSSSDIVGSEDCLFINVFTPVIDSNNGKLSNPKAVMVWIYGGGFYVGSANYYGPDFLIEDDVILVTFNYRVGPFGFLNLRHQNAAGNAGLKDQNLALQWVNKNIEEFGGDPNKVTIFGQSAGAVSVDLHVLSEMSAGLFSKSIAMSGSTLCLYWGIQSYVEAQINAFALGLGLGINISSIDTLLDGLYKASATDIASKAHEINMLSFRPTIESQLLGGDQKKFVSQCSVDKYLHGNYNKGPHMLGFTSAEAISIAEIDIINLFKKGLSSLGNSSIAFSNSVLEQFISAGSFNGLPEGAVKHLTKLASDLFFVLGIDSKQQLLRFRNEHPIYYYRFSYNSDKYPGWRKNKNSYSIDGVGHTEDIPYLFYLSDVGLSEDPEVQKTISRYVRLMTNFAKYGNPTPTGTEDPLLGVSWPDSGILGNHLDINTDLATGLRPVSRQVIAYEVMGLGRSHMLNSCLE</sequence>
<dbReference type="PANTHER" id="PTHR11556">
    <property type="entry name" value="FRUCTOSE-1,6-BISPHOSPHATASE-RELATED"/>
    <property type="match status" value="1"/>
</dbReference>
<dbReference type="InterPro" id="IPR028343">
    <property type="entry name" value="FBPtase"/>
</dbReference>
<dbReference type="InterPro" id="IPR029058">
    <property type="entry name" value="AB_hydrolase_fold"/>
</dbReference>
<dbReference type="SUPFAM" id="SSF53474">
    <property type="entry name" value="alpha/beta-Hydrolases"/>
    <property type="match status" value="1"/>
</dbReference>
<keyword evidence="13" id="KW-0479">Metal-binding</keyword>
<evidence type="ECO:0000256" key="3">
    <source>
        <dbReference type="ARBA" id="ARBA00004123"/>
    </source>
</evidence>
<comment type="similarity">
    <text evidence="8 27">Belongs to the FBPase class 1 family.</text>
</comment>
<dbReference type="GO" id="GO:0030388">
    <property type="term" value="P:fructose 1,6-bisphosphate metabolic process"/>
    <property type="evidence" value="ECO:0007669"/>
    <property type="project" value="TreeGrafter"/>
</dbReference>
<dbReference type="AlphaFoldDB" id="A0A232F912"/>
<keyword evidence="16" id="KW-0460">Magnesium</keyword>
<dbReference type="InterPro" id="IPR000146">
    <property type="entry name" value="FBPase_class-1"/>
</dbReference>
<dbReference type="UniPathway" id="UPA00138"/>
<keyword evidence="11" id="KW-0963">Cytoplasm</keyword>
<protein>
    <recommendedName>
        <fullName evidence="24">Fructose-1,6-bisphosphatase isozyme 2</fullName>
        <ecNumber evidence="9">3.1.3.11</ecNumber>
    </recommendedName>
    <alternativeName>
        <fullName evidence="25">D-fructose-1,6-bisphosphate 1-phosphohydrolase 2</fullName>
    </alternativeName>
    <alternativeName>
        <fullName evidence="26">Muscle FBPase</fullName>
    </alternativeName>
</protein>
<evidence type="ECO:0000256" key="19">
    <source>
        <dbReference type="ARBA" id="ARBA00023180"/>
    </source>
</evidence>
<keyword evidence="10" id="KW-0719">Serine esterase</keyword>
<dbReference type="HAMAP" id="MF_01855">
    <property type="entry name" value="FBPase_class1"/>
    <property type="match status" value="1"/>
</dbReference>
<dbReference type="PRINTS" id="PR00115">
    <property type="entry name" value="F16BPHPHTASE"/>
</dbReference>
<dbReference type="Gene3D" id="3.40.190.80">
    <property type="match status" value="1"/>
</dbReference>
<name>A0A232F912_9HYME</name>
<evidence type="ECO:0000256" key="25">
    <source>
        <dbReference type="ARBA" id="ARBA00042757"/>
    </source>
</evidence>
<feature type="domain" description="Fructose-1-6-bisphosphatase class I N-terminal" evidence="29">
    <location>
        <begin position="13"/>
        <end position="201"/>
    </location>
</feature>
<dbReference type="GO" id="GO:0030018">
    <property type="term" value="C:Z disc"/>
    <property type="evidence" value="ECO:0007669"/>
    <property type="project" value="UniProtKB-SubCell"/>
</dbReference>
<dbReference type="GO" id="GO:0005986">
    <property type="term" value="P:sucrose biosynthetic process"/>
    <property type="evidence" value="ECO:0007669"/>
    <property type="project" value="TreeGrafter"/>
</dbReference>
<dbReference type="PIRSF" id="PIRSF500210">
    <property type="entry name" value="FBPtase"/>
    <property type="match status" value="1"/>
</dbReference>
<dbReference type="Gene3D" id="3.30.540.10">
    <property type="entry name" value="Fructose-1,6-Bisphosphatase, subunit A, domain 1"/>
    <property type="match status" value="1"/>
</dbReference>
<evidence type="ECO:0000256" key="13">
    <source>
        <dbReference type="ARBA" id="ARBA00022723"/>
    </source>
</evidence>
<feature type="domain" description="Carboxylesterase type B" evidence="28">
    <location>
        <begin position="334"/>
        <end position="807"/>
    </location>
</feature>
<evidence type="ECO:0000256" key="18">
    <source>
        <dbReference type="ARBA" id="ARBA00023157"/>
    </source>
</evidence>
<dbReference type="InterPro" id="IPR019826">
    <property type="entry name" value="Carboxylesterase_B_AS"/>
</dbReference>
<keyword evidence="15" id="KW-0106">Calcium</keyword>
<dbReference type="NCBIfam" id="NF006779">
    <property type="entry name" value="PRK09293.1-3"/>
    <property type="match status" value="1"/>
</dbReference>
<dbReference type="InterPro" id="IPR033391">
    <property type="entry name" value="FBPase_N"/>
</dbReference>
<dbReference type="OrthoDB" id="10256725at2759"/>
<evidence type="ECO:0000256" key="8">
    <source>
        <dbReference type="ARBA" id="ARBA00010941"/>
    </source>
</evidence>
<dbReference type="GO" id="GO:0005829">
    <property type="term" value="C:cytosol"/>
    <property type="evidence" value="ECO:0007669"/>
    <property type="project" value="TreeGrafter"/>
</dbReference>
<evidence type="ECO:0000256" key="9">
    <source>
        <dbReference type="ARBA" id="ARBA00013093"/>
    </source>
</evidence>
<evidence type="ECO:0000256" key="24">
    <source>
        <dbReference type="ARBA" id="ARBA00040321"/>
    </source>
</evidence>
<dbReference type="SUPFAM" id="SSF56655">
    <property type="entry name" value="Carbohydrate phosphatase"/>
    <property type="match status" value="1"/>
</dbReference>
<gene>
    <name evidence="30" type="ORF">TSAR_000065</name>
</gene>
<evidence type="ECO:0000256" key="23">
    <source>
        <dbReference type="ARBA" id="ARBA00038670"/>
    </source>
</evidence>
<evidence type="ECO:0000313" key="31">
    <source>
        <dbReference type="Proteomes" id="UP000215335"/>
    </source>
</evidence>
<evidence type="ECO:0000256" key="16">
    <source>
        <dbReference type="ARBA" id="ARBA00022842"/>
    </source>
</evidence>
<comment type="function">
    <text evidence="22">Catalyzes the hydrolysis of fructose 1,6-bisphosphate to fructose 6-phosphate in the presence of divalent cations and probably participates in glycogen synthesis from carbohydrate precursors, such as lactate.</text>
</comment>
<evidence type="ECO:0000256" key="11">
    <source>
        <dbReference type="ARBA" id="ARBA00022490"/>
    </source>
</evidence>
<comment type="caution">
    <text evidence="30">The sequence shown here is derived from an EMBL/GenBank/DDBJ whole genome shotgun (WGS) entry which is preliminary data.</text>
</comment>
<evidence type="ECO:0000256" key="20">
    <source>
        <dbReference type="ARBA" id="ARBA00023242"/>
    </source>
</evidence>
<evidence type="ECO:0000256" key="10">
    <source>
        <dbReference type="ARBA" id="ARBA00022487"/>
    </source>
</evidence>
<dbReference type="GO" id="GO:0005634">
    <property type="term" value="C:nucleus"/>
    <property type="evidence" value="ECO:0007669"/>
    <property type="project" value="UniProtKB-SubCell"/>
</dbReference>
<comment type="catalytic activity">
    <reaction evidence="1">
        <text>beta-D-fructose 1,6-bisphosphate + H2O = beta-D-fructose 6-phosphate + phosphate</text>
        <dbReference type="Rhea" id="RHEA:11064"/>
        <dbReference type="ChEBI" id="CHEBI:15377"/>
        <dbReference type="ChEBI" id="CHEBI:32966"/>
        <dbReference type="ChEBI" id="CHEBI:43474"/>
        <dbReference type="ChEBI" id="CHEBI:57634"/>
        <dbReference type="EC" id="3.1.3.11"/>
    </reaction>
</comment>
<comment type="cofactor">
    <cofactor evidence="2">
        <name>Mg(2+)</name>
        <dbReference type="ChEBI" id="CHEBI:18420"/>
    </cofactor>
</comment>
<keyword evidence="20" id="KW-0539">Nucleus</keyword>
<evidence type="ECO:0000256" key="14">
    <source>
        <dbReference type="ARBA" id="ARBA00022801"/>
    </source>
</evidence>
<dbReference type="GO" id="GO:0006002">
    <property type="term" value="P:fructose 6-phosphate metabolic process"/>
    <property type="evidence" value="ECO:0007669"/>
    <property type="project" value="TreeGrafter"/>
</dbReference>
<evidence type="ECO:0000256" key="1">
    <source>
        <dbReference type="ARBA" id="ARBA00001273"/>
    </source>
</evidence>
<keyword evidence="31" id="KW-1185">Reference proteome</keyword>
<dbReference type="GO" id="GO:0006094">
    <property type="term" value="P:gluconeogenesis"/>
    <property type="evidence" value="ECO:0007669"/>
    <property type="project" value="UniProtKB-UniPathway"/>
</dbReference>
<keyword evidence="21 27" id="KW-0119">Carbohydrate metabolism</keyword>
<evidence type="ECO:0000259" key="29">
    <source>
        <dbReference type="Pfam" id="PF00316"/>
    </source>
</evidence>
<dbReference type="EC" id="3.1.3.11" evidence="9"/>
<keyword evidence="12" id="KW-0597">Phosphoprotein</keyword>
<dbReference type="CDD" id="cd00354">
    <property type="entry name" value="FBPase"/>
    <property type="match status" value="1"/>
</dbReference>
<reference evidence="30 31" key="1">
    <citation type="journal article" date="2017" name="Curr. Biol.">
        <title>The Evolution of Venom by Co-option of Single-Copy Genes.</title>
        <authorList>
            <person name="Martinson E.O."/>
            <person name="Mrinalini"/>
            <person name="Kelkar Y.D."/>
            <person name="Chang C.H."/>
            <person name="Werren J.H."/>
        </authorList>
    </citation>
    <scope>NUCLEOTIDE SEQUENCE [LARGE SCALE GENOMIC DNA]</scope>
    <source>
        <strain evidence="30 31">Alberta</strain>
        <tissue evidence="30">Whole body</tissue>
    </source>
</reference>
<comment type="subcellular location">
    <subcellularLocation>
        <location evidence="5">Cell junction</location>
    </subcellularLocation>
    <subcellularLocation>
        <location evidence="4">Cytoplasm</location>
        <location evidence="4">Myofibril</location>
        <location evidence="4">Sarcomere</location>
        <location evidence="4">Z line</location>
    </subcellularLocation>
    <subcellularLocation>
        <location evidence="3">Nucleus</location>
    </subcellularLocation>
</comment>
<dbReference type="PROSITE" id="PS00122">
    <property type="entry name" value="CARBOXYLESTERASE_B_1"/>
    <property type="match status" value="1"/>
</dbReference>
<evidence type="ECO:0000256" key="26">
    <source>
        <dbReference type="ARBA" id="ARBA00043165"/>
    </source>
</evidence>
<dbReference type="Gene3D" id="3.40.50.1820">
    <property type="entry name" value="alpha/beta hydrolase"/>
    <property type="match status" value="1"/>
</dbReference>
<evidence type="ECO:0000256" key="21">
    <source>
        <dbReference type="ARBA" id="ARBA00023277"/>
    </source>
</evidence>